<feature type="signal peptide" evidence="1">
    <location>
        <begin position="1"/>
        <end position="20"/>
    </location>
</feature>
<dbReference type="AlphaFoldDB" id="A0A929KYW0"/>
<evidence type="ECO:0000313" key="3">
    <source>
        <dbReference type="Proteomes" id="UP000622475"/>
    </source>
</evidence>
<keyword evidence="1" id="KW-0732">Signal</keyword>
<reference evidence="2" key="1">
    <citation type="submission" date="2020-10" db="EMBL/GenBank/DDBJ databases">
        <title>Mucilaginibacter mali sp. nov., isolated from rhizosphere soil of apple orchard.</title>
        <authorList>
            <person name="Lee J.-S."/>
            <person name="Kim H.S."/>
            <person name="Kim J.-S."/>
        </authorList>
    </citation>
    <scope>NUCLEOTIDE SEQUENCE</scope>
    <source>
        <strain evidence="2">KCTC 22746</strain>
    </source>
</reference>
<gene>
    <name evidence="2" type="ORF">IRJ16_04460</name>
</gene>
<feature type="chain" id="PRO_5037158604" evidence="1">
    <location>
        <begin position="21"/>
        <end position="162"/>
    </location>
</feature>
<dbReference type="EMBL" id="JADFFL010000002">
    <property type="protein sequence ID" value="MBE9661125.1"/>
    <property type="molecule type" value="Genomic_DNA"/>
</dbReference>
<dbReference type="Proteomes" id="UP000622475">
    <property type="component" value="Unassembled WGS sequence"/>
</dbReference>
<evidence type="ECO:0000313" key="2">
    <source>
        <dbReference type="EMBL" id="MBE9661125.1"/>
    </source>
</evidence>
<keyword evidence="3" id="KW-1185">Reference proteome</keyword>
<name>A0A929KYW0_9SPHI</name>
<accession>A0A929KYW0</accession>
<organism evidence="2 3">
    <name type="scientific">Mucilaginibacter myungsuensis</name>
    <dbReference type="NCBI Taxonomy" id="649104"/>
    <lineage>
        <taxon>Bacteria</taxon>
        <taxon>Pseudomonadati</taxon>
        <taxon>Bacteroidota</taxon>
        <taxon>Sphingobacteriia</taxon>
        <taxon>Sphingobacteriales</taxon>
        <taxon>Sphingobacteriaceae</taxon>
        <taxon>Mucilaginibacter</taxon>
    </lineage>
</organism>
<evidence type="ECO:0000256" key="1">
    <source>
        <dbReference type="SAM" id="SignalP"/>
    </source>
</evidence>
<comment type="caution">
    <text evidence="2">The sequence shown here is derived from an EMBL/GenBank/DDBJ whole genome shotgun (WGS) entry which is preliminary data.</text>
</comment>
<protein>
    <submittedName>
        <fullName evidence="2">Uncharacterized protein</fullName>
    </submittedName>
</protein>
<dbReference type="RefSeq" id="WP_194110332.1">
    <property type="nucleotide sequence ID" value="NZ_JADFFL010000002.1"/>
</dbReference>
<proteinExistence type="predicted"/>
<sequence length="162" mass="18518">MTKHVIALASALLLTIGVQAQSLTLTELISQLEKPFDQTEAFLRPKQFKKASTGDFGGIRTVMYSKQAGSVHESIGKSLKDSAKNIAPGINYMYNKWSFTENFLEQMKPLSLKLWRKYSDEEKTTWDYISPKYEVIICAYNDITKHTSMQVTWVDKRKLTTP</sequence>